<reference evidence="1" key="1">
    <citation type="journal article" date="2013" name="Genetics">
        <title>The draft genome and transcriptome of Panagrellus redivivus are shaped by the harsh demands of a free-living lifestyle.</title>
        <authorList>
            <person name="Srinivasan J."/>
            <person name="Dillman A.R."/>
            <person name="Macchietto M.G."/>
            <person name="Heikkinen L."/>
            <person name="Lakso M."/>
            <person name="Fracchia K.M."/>
            <person name="Antoshechkin I."/>
            <person name="Mortazavi A."/>
            <person name="Wong G."/>
            <person name="Sternberg P.W."/>
        </authorList>
    </citation>
    <scope>NUCLEOTIDE SEQUENCE [LARGE SCALE GENOMIC DNA]</scope>
    <source>
        <strain evidence="1">MT8872</strain>
    </source>
</reference>
<name>A0A7E4VHY3_PANRE</name>
<organism evidence="1 2">
    <name type="scientific">Panagrellus redivivus</name>
    <name type="common">Microworm</name>
    <dbReference type="NCBI Taxonomy" id="6233"/>
    <lineage>
        <taxon>Eukaryota</taxon>
        <taxon>Metazoa</taxon>
        <taxon>Ecdysozoa</taxon>
        <taxon>Nematoda</taxon>
        <taxon>Chromadorea</taxon>
        <taxon>Rhabditida</taxon>
        <taxon>Tylenchina</taxon>
        <taxon>Panagrolaimomorpha</taxon>
        <taxon>Panagrolaimoidea</taxon>
        <taxon>Panagrolaimidae</taxon>
        <taxon>Panagrellus</taxon>
    </lineage>
</organism>
<reference evidence="2" key="2">
    <citation type="submission" date="2020-10" db="UniProtKB">
        <authorList>
            <consortium name="WormBaseParasite"/>
        </authorList>
    </citation>
    <scope>IDENTIFICATION</scope>
</reference>
<sequence>MPYPIAKLAYGLRCRLSELATLKERYCLQEAAGDKSICPPKLQPISLTKVNIFDDAEGRPFVANYYYHNISAFAGKPDNVALLCTDARFEGVELRHLTDDMIGRIVFRPTDLILKKYDFDAYFFEELNSITPFGDVKSLTITVPKGNILDLSIVFSNFPRLRYLNVSGALLKTWTTDILTSQKKPLDLLSIDTVSESLEDWKVEDLVELMKAQSENFTLIISAFAKAPSIFQDLPRRFSRQTSFYASSRKITFRLRDDLKGRFIVKRSNWFLPSAL</sequence>
<dbReference type="AlphaFoldDB" id="A0A7E4VHY3"/>
<dbReference type="Proteomes" id="UP000492821">
    <property type="component" value="Unassembled WGS sequence"/>
</dbReference>
<proteinExistence type="predicted"/>
<accession>A0A7E4VHY3</accession>
<keyword evidence="1" id="KW-1185">Reference proteome</keyword>
<protein>
    <submittedName>
        <fullName evidence="2">F-box domain-containing protein</fullName>
    </submittedName>
</protein>
<evidence type="ECO:0000313" key="2">
    <source>
        <dbReference type="WBParaSite" id="Pan_g2067.t1"/>
    </source>
</evidence>
<evidence type="ECO:0000313" key="1">
    <source>
        <dbReference type="Proteomes" id="UP000492821"/>
    </source>
</evidence>
<dbReference type="WBParaSite" id="Pan_g2067.t1">
    <property type="protein sequence ID" value="Pan_g2067.t1"/>
    <property type="gene ID" value="Pan_g2067"/>
</dbReference>